<gene>
    <name evidence="1" type="ORF">dnm_067970</name>
</gene>
<dbReference type="AlphaFoldDB" id="A0A975BS89"/>
<dbReference type="Proteomes" id="UP000663722">
    <property type="component" value="Chromosome"/>
</dbReference>
<evidence type="ECO:0000313" key="2">
    <source>
        <dbReference type="Proteomes" id="UP000663722"/>
    </source>
</evidence>
<sequence length="63" mass="7485">MHNKYLSKSFYISFPTNSGETRLFPVKKRELSREKTRVSFQDKYQKTYGLILIPGKWECASFC</sequence>
<keyword evidence="2" id="KW-1185">Reference proteome</keyword>
<dbReference type="KEGG" id="dmm:dnm_067970"/>
<protein>
    <submittedName>
        <fullName evidence="1">Uncharacterized protein</fullName>
    </submittedName>
</protein>
<evidence type="ECO:0000313" key="1">
    <source>
        <dbReference type="EMBL" id="QTA90736.1"/>
    </source>
</evidence>
<accession>A0A975BS89</accession>
<organism evidence="1 2">
    <name type="scientific">Desulfonema magnum</name>
    <dbReference type="NCBI Taxonomy" id="45655"/>
    <lineage>
        <taxon>Bacteria</taxon>
        <taxon>Pseudomonadati</taxon>
        <taxon>Thermodesulfobacteriota</taxon>
        <taxon>Desulfobacteria</taxon>
        <taxon>Desulfobacterales</taxon>
        <taxon>Desulfococcaceae</taxon>
        <taxon>Desulfonema</taxon>
    </lineage>
</organism>
<proteinExistence type="predicted"/>
<dbReference type="EMBL" id="CP061800">
    <property type="protein sequence ID" value="QTA90736.1"/>
    <property type="molecule type" value="Genomic_DNA"/>
</dbReference>
<name>A0A975BS89_9BACT</name>
<reference evidence="1" key="1">
    <citation type="journal article" date="2021" name="Microb. Physiol.">
        <title>Proteogenomic Insights into the Physiology of Marine, Sulfate-Reducing, Filamentous Desulfonema limicola and Desulfonema magnum.</title>
        <authorList>
            <person name="Schnaars V."/>
            <person name="Wohlbrand L."/>
            <person name="Scheve S."/>
            <person name="Hinrichs C."/>
            <person name="Reinhardt R."/>
            <person name="Rabus R."/>
        </authorList>
    </citation>
    <scope>NUCLEOTIDE SEQUENCE</scope>
    <source>
        <strain evidence="1">4be13</strain>
    </source>
</reference>